<dbReference type="SMART" id="SM01152">
    <property type="entry name" value="DUF167"/>
    <property type="match status" value="1"/>
</dbReference>
<reference evidence="2 3" key="1">
    <citation type="journal article" date="2016" name="Nat. Commun.">
        <title>Thousands of microbial genomes shed light on interconnected biogeochemical processes in an aquifer system.</title>
        <authorList>
            <person name="Anantharaman K."/>
            <person name="Brown C.T."/>
            <person name="Hug L.A."/>
            <person name="Sharon I."/>
            <person name="Castelle C.J."/>
            <person name="Probst A.J."/>
            <person name="Thomas B.C."/>
            <person name="Singh A."/>
            <person name="Wilkins M.J."/>
            <person name="Karaoz U."/>
            <person name="Brodie E.L."/>
            <person name="Williams K.H."/>
            <person name="Hubbard S.S."/>
            <person name="Banfield J.F."/>
        </authorList>
    </citation>
    <scope>NUCLEOTIDE SEQUENCE [LARGE SCALE GENOMIC DNA]</scope>
</reference>
<gene>
    <name evidence="2" type="ORF">A2478_01790</name>
</gene>
<dbReference type="GO" id="GO:0005737">
    <property type="term" value="C:cytoplasm"/>
    <property type="evidence" value="ECO:0007669"/>
    <property type="project" value="TreeGrafter"/>
</dbReference>
<comment type="similarity">
    <text evidence="1">Belongs to the UPF0235 family.</text>
</comment>
<comment type="caution">
    <text evidence="2">The sequence shown here is derived from an EMBL/GenBank/DDBJ whole genome shotgun (WGS) entry which is preliminary data.</text>
</comment>
<dbReference type="SUPFAM" id="SSF69786">
    <property type="entry name" value="YggU-like"/>
    <property type="match status" value="1"/>
</dbReference>
<name>A0A1F5T4N5_9BACT</name>
<dbReference type="Pfam" id="PF02594">
    <property type="entry name" value="DUF167"/>
    <property type="match status" value="1"/>
</dbReference>
<dbReference type="AlphaFoldDB" id="A0A1F5T4N5"/>
<evidence type="ECO:0000256" key="1">
    <source>
        <dbReference type="ARBA" id="ARBA00010364"/>
    </source>
</evidence>
<dbReference type="Gene3D" id="3.30.1200.10">
    <property type="entry name" value="YggU-like"/>
    <property type="match status" value="1"/>
</dbReference>
<dbReference type="Proteomes" id="UP000179001">
    <property type="component" value="Unassembled WGS sequence"/>
</dbReference>
<dbReference type="PANTHER" id="PTHR13420:SF7">
    <property type="entry name" value="UPF0235 PROTEIN C15ORF40"/>
    <property type="match status" value="1"/>
</dbReference>
<accession>A0A1F5T4N5</accession>
<dbReference type="NCBIfam" id="TIGR00251">
    <property type="entry name" value="DUF167 family protein"/>
    <property type="match status" value="1"/>
</dbReference>
<dbReference type="STRING" id="1798002.A2478_01790"/>
<proteinExistence type="inferred from homology"/>
<dbReference type="PANTHER" id="PTHR13420">
    <property type="entry name" value="UPF0235 PROTEIN C15ORF40"/>
    <property type="match status" value="1"/>
</dbReference>
<dbReference type="InterPro" id="IPR036591">
    <property type="entry name" value="YggU-like_sf"/>
</dbReference>
<organism evidence="2 3">
    <name type="scientific">Candidatus Falkowbacteria bacterium RIFOXYC2_FULL_36_12</name>
    <dbReference type="NCBI Taxonomy" id="1798002"/>
    <lineage>
        <taxon>Bacteria</taxon>
        <taxon>Candidatus Falkowiibacteriota</taxon>
    </lineage>
</organism>
<sequence>MKINVKVITKSKLNKVEKISDNDYKVWLNVMPIEGKANKLLIKLLSKFLKVPMNKISIFAGSRNKNKIITIDKT</sequence>
<dbReference type="EMBL" id="MFGJ01000001">
    <property type="protein sequence ID" value="OGF33411.1"/>
    <property type="molecule type" value="Genomic_DNA"/>
</dbReference>
<protein>
    <submittedName>
        <fullName evidence="2">Uncharacterized protein</fullName>
    </submittedName>
</protein>
<evidence type="ECO:0000313" key="3">
    <source>
        <dbReference type="Proteomes" id="UP000179001"/>
    </source>
</evidence>
<evidence type="ECO:0000313" key="2">
    <source>
        <dbReference type="EMBL" id="OGF33411.1"/>
    </source>
</evidence>
<dbReference type="InterPro" id="IPR003746">
    <property type="entry name" value="DUF167"/>
</dbReference>